<keyword evidence="3" id="KW-1185">Reference proteome</keyword>
<dbReference type="InterPro" id="IPR011990">
    <property type="entry name" value="TPR-like_helical_dom_sf"/>
</dbReference>
<dbReference type="OrthoDB" id="1878928at2759"/>
<sequence length="317" mass="36357">MCAMPSVEVLLLQENNSEAPSRILNKGHVEFKLYISWQLPELRAMLRSASIIKLSGQINQLITVRARPLSSNYSTIHGLVHRQRNSGLTESSENQPYKDGAAVSRYLIGENISRKDRISFLINLLMDLGDDKEAIYGALDAWVAWERNFPIGPLKNVLLALEKEQQWHRIVQVIKWILSKGQGTTRGTYGQLIRALDMDHRAKEAHDIWMKKLASDLHSVPWKLCDLMISIYYRNNMLEDLVKLFKGLEAFDRKPPEKSIVQKVANAYEMLGLPEEKERILEKYEDLFTDKCNDRPKKSGRASSPSRRKSGQRGIKI</sequence>
<organism evidence="2 3">
    <name type="scientific">Olea europaea subsp. europaea</name>
    <dbReference type="NCBI Taxonomy" id="158383"/>
    <lineage>
        <taxon>Eukaryota</taxon>
        <taxon>Viridiplantae</taxon>
        <taxon>Streptophyta</taxon>
        <taxon>Embryophyta</taxon>
        <taxon>Tracheophyta</taxon>
        <taxon>Spermatophyta</taxon>
        <taxon>Magnoliopsida</taxon>
        <taxon>eudicotyledons</taxon>
        <taxon>Gunneridae</taxon>
        <taxon>Pentapetalae</taxon>
        <taxon>asterids</taxon>
        <taxon>lamiids</taxon>
        <taxon>Lamiales</taxon>
        <taxon>Oleaceae</taxon>
        <taxon>Oleeae</taxon>
        <taxon>Olea</taxon>
    </lineage>
</organism>
<reference evidence="2 3" key="1">
    <citation type="submission" date="2019-12" db="EMBL/GenBank/DDBJ databases">
        <authorList>
            <person name="Alioto T."/>
            <person name="Alioto T."/>
            <person name="Gomez Garrido J."/>
        </authorList>
    </citation>
    <scope>NUCLEOTIDE SEQUENCE [LARGE SCALE GENOMIC DNA]</scope>
</reference>
<name>A0A8S0PSL5_OLEEU</name>
<evidence type="ECO:0000313" key="3">
    <source>
        <dbReference type="Proteomes" id="UP000594638"/>
    </source>
</evidence>
<accession>A0A8S0PSL5</accession>
<dbReference type="AlphaFoldDB" id="A0A8S0PSL5"/>
<feature type="compositionally biased region" description="Basic residues" evidence="1">
    <location>
        <begin position="306"/>
        <end position="317"/>
    </location>
</feature>
<dbReference type="PANTHER" id="PTHR47603">
    <property type="entry name" value="PPR CONTAINING-LIKE PROTEIN"/>
    <property type="match status" value="1"/>
</dbReference>
<dbReference type="EMBL" id="CACTIH010000218">
    <property type="protein sequence ID" value="CAA2957355.1"/>
    <property type="molecule type" value="Genomic_DNA"/>
</dbReference>
<proteinExistence type="predicted"/>
<feature type="region of interest" description="Disordered" evidence="1">
    <location>
        <begin position="291"/>
        <end position="317"/>
    </location>
</feature>
<dbReference type="Proteomes" id="UP000594638">
    <property type="component" value="Unassembled WGS sequence"/>
</dbReference>
<dbReference type="Gene3D" id="1.25.40.10">
    <property type="entry name" value="Tetratricopeptide repeat domain"/>
    <property type="match status" value="1"/>
</dbReference>
<protein>
    <recommendedName>
        <fullName evidence="4">Pentatricopeptide repeat-containing protein</fullName>
    </recommendedName>
</protein>
<dbReference type="PANTHER" id="PTHR47603:SF1">
    <property type="entry name" value="PPR CONTAINING-LIKE PROTEIN"/>
    <property type="match status" value="1"/>
</dbReference>
<comment type="caution">
    <text evidence="2">The sequence shown here is derived from an EMBL/GenBank/DDBJ whole genome shotgun (WGS) entry which is preliminary data.</text>
</comment>
<evidence type="ECO:0000313" key="2">
    <source>
        <dbReference type="EMBL" id="CAA2957355.1"/>
    </source>
</evidence>
<evidence type="ECO:0008006" key="4">
    <source>
        <dbReference type="Google" id="ProtNLM"/>
    </source>
</evidence>
<gene>
    <name evidence="2" type="ORF">OLEA9_A002504</name>
</gene>
<dbReference type="Gramene" id="OE9A002504T5">
    <property type="protein sequence ID" value="OE9A002504C5"/>
    <property type="gene ID" value="OE9A002504"/>
</dbReference>
<evidence type="ECO:0000256" key="1">
    <source>
        <dbReference type="SAM" id="MobiDB-lite"/>
    </source>
</evidence>